<feature type="region of interest" description="Disordered" evidence="1">
    <location>
        <begin position="240"/>
        <end position="266"/>
    </location>
</feature>
<proteinExistence type="predicted"/>
<feature type="compositionally biased region" description="Basic and acidic residues" evidence="1">
    <location>
        <begin position="244"/>
        <end position="266"/>
    </location>
</feature>
<evidence type="ECO:0000313" key="2">
    <source>
        <dbReference type="EMBL" id="ROH95538.1"/>
    </source>
</evidence>
<dbReference type="AlphaFoldDB" id="A0A3N0VUF7"/>
<sequence>MNLMVKILFSLCLILFFEVSVFGQEKLNKNMSELEVKYMFSFVRDTMDLDMSHRINEVMILDLNTNSSIYYSEGFMKRRMAIENVVNIARNSNTSPEIKIADLPKSAIGYSVYRENSRIYVTNNLYRDFYTFEADFPKWNTNFHEKKDILGYQCYRATVLFNKKMYTAWYTKDIPISEGPYRFKGLPGLILELSDEKGYNEFHVIGIEKKQVEIKQFQKGIPITREQYIQKREEFRINPYPGRAMDKTKREKLVESNKKNNNLLER</sequence>
<evidence type="ECO:0000313" key="5">
    <source>
        <dbReference type="Proteomes" id="UP000295709"/>
    </source>
</evidence>
<accession>A0A3N0VUF7</accession>
<name>A0A3N0VUF7_9FLAO</name>
<dbReference type="EMBL" id="RJTX01000004">
    <property type="protein sequence ID" value="ROH95538.1"/>
    <property type="molecule type" value="Genomic_DNA"/>
</dbReference>
<gene>
    <name evidence="3" type="ORF">BCF50_3231</name>
    <name evidence="2" type="ORF">EGI05_13455</name>
</gene>
<dbReference type="NCBIfam" id="TIGR01200">
    <property type="entry name" value="GLPGLI"/>
    <property type="match status" value="1"/>
</dbReference>
<dbReference type="OrthoDB" id="1440774at2"/>
<comment type="caution">
    <text evidence="2">The sequence shown here is derived from an EMBL/GenBank/DDBJ whole genome shotgun (WGS) entry which is preliminary data.</text>
</comment>
<reference evidence="3 5" key="2">
    <citation type="submission" date="2019-03" db="EMBL/GenBank/DDBJ databases">
        <title>Genomic Encyclopedia of Archaeal and Bacterial Type Strains, Phase II (KMG-II): from individual species to whole genera.</title>
        <authorList>
            <person name="Goeker M."/>
        </authorList>
    </citation>
    <scope>NUCLEOTIDE SEQUENCE [LARGE SCALE GENOMIC DNA]</scope>
    <source>
        <strain evidence="3 5">DSM 15235</strain>
    </source>
</reference>
<reference evidence="2 4" key="1">
    <citation type="submission" date="2018-11" db="EMBL/GenBank/DDBJ databases">
        <title>Proposal to divide the Flavobacteriaceae and reorganize its genera based on Amino Acid Identity values calculated from whole genome sequences.</title>
        <authorList>
            <person name="Nicholson A.C."/>
            <person name="Gulvik C.A."/>
            <person name="Whitney A.M."/>
            <person name="Humrighouse B.W."/>
            <person name="Bell M."/>
            <person name="Holmes B."/>
            <person name="Steigerwalt A."/>
            <person name="Villarma A."/>
            <person name="Sheth M."/>
            <person name="Batra D."/>
            <person name="Pryor J."/>
            <person name="Bernardet J.-F."/>
            <person name="Hugo C."/>
            <person name="Kampfer P."/>
            <person name="Newman J."/>
            <person name="Mcquiston J.R."/>
        </authorList>
    </citation>
    <scope>NUCLEOTIDE SEQUENCE [LARGE SCALE GENOMIC DNA]</scope>
    <source>
        <strain evidence="2 4">DSM 15235</strain>
    </source>
</reference>
<dbReference type="InterPro" id="IPR005901">
    <property type="entry name" value="GLPGLI"/>
</dbReference>
<dbReference type="EMBL" id="SOQW01000003">
    <property type="protein sequence ID" value="TDX92089.1"/>
    <property type="molecule type" value="Genomic_DNA"/>
</dbReference>
<keyword evidence="5" id="KW-1185">Reference proteome</keyword>
<dbReference type="Proteomes" id="UP000269375">
    <property type="component" value="Unassembled WGS sequence"/>
</dbReference>
<organism evidence="2 4">
    <name type="scientific">Chryseobacterium daecheongense</name>
    <dbReference type="NCBI Taxonomy" id="192389"/>
    <lineage>
        <taxon>Bacteria</taxon>
        <taxon>Pseudomonadati</taxon>
        <taxon>Bacteroidota</taxon>
        <taxon>Flavobacteriia</taxon>
        <taxon>Flavobacteriales</taxon>
        <taxon>Weeksellaceae</taxon>
        <taxon>Chryseobacterium group</taxon>
        <taxon>Chryseobacterium</taxon>
    </lineage>
</organism>
<dbReference type="Pfam" id="PF09697">
    <property type="entry name" value="Porph_ging"/>
    <property type="match status" value="1"/>
</dbReference>
<dbReference type="RefSeq" id="WP_123263572.1">
    <property type="nucleotide sequence ID" value="NZ_RJTX01000004.1"/>
</dbReference>
<evidence type="ECO:0000256" key="1">
    <source>
        <dbReference type="SAM" id="MobiDB-lite"/>
    </source>
</evidence>
<evidence type="ECO:0000313" key="4">
    <source>
        <dbReference type="Proteomes" id="UP000269375"/>
    </source>
</evidence>
<evidence type="ECO:0000313" key="3">
    <source>
        <dbReference type="EMBL" id="TDX92089.1"/>
    </source>
</evidence>
<protein>
    <submittedName>
        <fullName evidence="2">GLPGLI family protein</fullName>
    </submittedName>
</protein>
<dbReference type="Proteomes" id="UP000295709">
    <property type="component" value="Unassembled WGS sequence"/>
</dbReference>